<dbReference type="PANTHER" id="PTHR46623:SF6">
    <property type="entry name" value="ALPHA_BETA-HYDROLASES SUPERFAMILY PROTEIN"/>
    <property type="match status" value="1"/>
</dbReference>
<evidence type="ECO:0000313" key="3">
    <source>
        <dbReference type="Proteomes" id="UP000809829"/>
    </source>
</evidence>
<evidence type="ECO:0000259" key="1">
    <source>
        <dbReference type="Pfam" id="PF01738"/>
    </source>
</evidence>
<keyword evidence="3" id="KW-1185">Reference proteome</keyword>
<dbReference type="InterPro" id="IPR002925">
    <property type="entry name" value="Dienelactn_hydro"/>
</dbReference>
<keyword evidence="2" id="KW-0378">Hydrolase</keyword>
<protein>
    <submittedName>
        <fullName evidence="2">Dienelactone hydrolase</fullName>
    </submittedName>
</protein>
<dbReference type="SUPFAM" id="SSF53474">
    <property type="entry name" value="alpha/beta-Hydrolases"/>
    <property type="match status" value="1"/>
</dbReference>
<dbReference type="PANTHER" id="PTHR46623">
    <property type="entry name" value="CARBOXYMETHYLENEBUTENOLIDASE-RELATED"/>
    <property type="match status" value="1"/>
</dbReference>
<feature type="domain" description="Dienelactone hydrolase" evidence="1">
    <location>
        <begin position="6"/>
        <end position="181"/>
    </location>
</feature>
<comment type="caution">
    <text evidence="2">The sequence shown here is derived from an EMBL/GenBank/DDBJ whole genome shotgun (WGS) entry which is preliminary data.</text>
</comment>
<dbReference type="RefSeq" id="WP_205185259.1">
    <property type="nucleotide sequence ID" value="NZ_JAFBFC010000002.1"/>
</dbReference>
<sequence length="213" mass="24721">MNARNSKRVVLLIHEIYGVNEHMMHAADMIKGWGFDVECPNLFARSQAYSYQEEEQAYKNFMSNVGIEKGVSLIRQYVQELKEKYEQIYLVGYSVGATIAWLCSEDEWVDGVIGYYGSRIRDHLEVESTCPVLLFFSESEKSFNVQELVRNLLAKENEKISLHTFPTKHGYANPYSPHFSQPYYTESLRLTKEFLVNKLPLHIDDIHNVHSSN</sequence>
<accession>A0ABS2QTN9</accession>
<proteinExistence type="predicted"/>
<dbReference type="GO" id="GO:0016787">
    <property type="term" value="F:hydrolase activity"/>
    <property type="evidence" value="ECO:0007669"/>
    <property type="project" value="UniProtKB-KW"/>
</dbReference>
<reference evidence="2 3" key="1">
    <citation type="submission" date="2021-01" db="EMBL/GenBank/DDBJ databases">
        <title>Genomic Encyclopedia of Type Strains, Phase IV (KMG-IV): sequencing the most valuable type-strain genomes for metagenomic binning, comparative biology and taxonomic classification.</title>
        <authorList>
            <person name="Goeker M."/>
        </authorList>
    </citation>
    <scope>NUCLEOTIDE SEQUENCE [LARGE SCALE GENOMIC DNA]</scope>
    <source>
        <strain evidence="2 3">DSM 104297</strain>
    </source>
</reference>
<dbReference type="Proteomes" id="UP000809829">
    <property type="component" value="Unassembled WGS sequence"/>
</dbReference>
<organism evidence="2 3">
    <name type="scientific">Priestia iocasae</name>
    <dbReference type="NCBI Taxonomy" id="2291674"/>
    <lineage>
        <taxon>Bacteria</taxon>
        <taxon>Bacillati</taxon>
        <taxon>Bacillota</taxon>
        <taxon>Bacilli</taxon>
        <taxon>Bacillales</taxon>
        <taxon>Bacillaceae</taxon>
        <taxon>Priestia</taxon>
    </lineage>
</organism>
<evidence type="ECO:0000313" key="2">
    <source>
        <dbReference type="EMBL" id="MBM7702367.1"/>
    </source>
</evidence>
<dbReference type="Gene3D" id="3.40.50.1820">
    <property type="entry name" value="alpha/beta hydrolase"/>
    <property type="match status" value="1"/>
</dbReference>
<gene>
    <name evidence="2" type="ORF">JOC83_001201</name>
</gene>
<name>A0ABS2QTN9_9BACI</name>
<dbReference type="InterPro" id="IPR051049">
    <property type="entry name" value="Dienelactone_hydrolase-like"/>
</dbReference>
<dbReference type="Pfam" id="PF01738">
    <property type="entry name" value="DLH"/>
    <property type="match status" value="1"/>
</dbReference>
<dbReference type="EMBL" id="JAFBFC010000002">
    <property type="protein sequence ID" value="MBM7702367.1"/>
    <property type="molecule type" value="Genomic_DNA"/>
</dbReference>
<dbReference type="InterPro" id="IPR029058">
    <property type="entry name" value="AB_hydrolase_fold"/>
</dbReference>